<dbReference type="AlphaFoldDB" id="A0AAV9AFU1"/>
<evidence type="ECO:0000313" key="10">
    <source>
        <dbReference type="Proteomes" id="UP001179952"/>
    </source>
</evidence>
<feature type="compositionally biased region" description="Acidic residues" evidence="7">
    <location>
        <begin position="1"/>
        <end position="13"/>
    </location>
</feature>
<keyword evidence="4" id="KW-0914">Notch signaling pathway</keyword>
<dbReference type="InterPro" id="IPR019379">
    <property type="entry name" value="Gamma_Secretase_Asp_P_PEN2"/>
</dbReference>
<dbReference type="Proteomes" id="UP001179952">
    <property type="component" value="Unassembled WGS sequence"/>
</dbReference>
<reference evidence="9" key="1">
    <citation type="journal article" date="2023" name="Nat. Commun.">
        <title>Diploid and tetraploid genomes of Acorus and the evolution of monocots.</title>
        <authorList>
            <person name="Ma L."/>
            <person name="Liu K.W."/>
            <person name="Li Z."/>
            <person name="Hsiao Y.Y."/>
            <person name="Qi Y."/>
            <person name="Fu T."/>
            <person name="Tang G.D."/>
            <person name="Zhang D."/>
            <person name="Sun W.H."/>
            <person name="Liu D.K."/>
            <person name="Li Y."/>
            <person name="Chen G.Z."/>
            <person name="Liu X.D."/>
            <person name="Liao X.Y."/>
            <person name="Jiang Y.T."/>
            <person name="Yu X."/>
            <person name="Hao Y."/>
            <person name="Huang J."/>
            <person name="Zhao X.W."/>
            <person name="Ke S."/>
            <person name="Chen Y.Y."/>
            <person name="Wu W.L."/>
            <person name="Hsu J.L."/>
            <person name="Lin Y.F."/>
            <person name="Huang M.D."/>
            <person name="Li C.Y."/>
            <person name="Huang L."/>
            <person name="Wang Z.W."/>
            <person name="Zhao X."/>
            <person name="Zhong W.Y."/>
            <person name="Peng D.H."/>
            <person name="Ahmad S."/>
            <person name="Lan S."/>
            <person name="Zhang J.S."/>
            <person name="Tsai W.C."/>
            <person name="Van de Peer Y."/>
            <person name="Liu Z.J."/>
        </authorList>
    </citation>
    <scope>NUCLEOTIDE SEQUENCE</scope>
    <source>
        <strain evidence="9">SCP</strain>
    </source>
</reference>
<evidence type="ECO:0000256" key="8">
    <source>
        <dbReference type="SAM" id="Phobius"/>
    </source>
</evidence>
<gene>
    <name evidence="9" type="ORF">QJS04_geneDACA009246</name>
</gene>
<feature type="region of interest" description="Disordered" evidence="7">
    <location>
        <begin position="1"/>
        <end position="62"/>
    </location>
</feature>
<evidence type="ECO:0000256" key="3">
    <source>
        <dbReference type="ARBA" id="ARBA00022692"/>
    </source>
</evidence>
<sequence>MEVVVVDEEADEETGLHPRQTQTPPPPPLSPPSPPRPTRRNHRPPPPPTWPTVDGPLGPATEEESASRARAFFRYGFLCLPWLWAINAFYFWPVLKSSYSSFPRVRPYVVGSAVGFVVFTAVLLLWALTFAIGGEHLFGHFWGDLLMYNVADKLGLTGFI</sequence>
<proteinExistence type="inferred from homology"/>
<keyword evidence="5 8" id="KW-1133">Transmembrane helix</keyword>
<dbReference type="Pfam" id="PF10251">
    <property type="entry name" value="PEN-2"/>
    <property type="match status" value="1"/>
</dbReference>
<evidence type="ECO:0000256" key="6">
    <source>
        <dbReference type="ARBA" id="ARBA00023136"/>
    </source>
</evidence>
<evidence type="ECO:0000256" key="5">
    <source>
        <dbReference type="ARBA" id="ARBA00022989"/>
    </source>
</evidence>
<comment type="subcellular location">
    <subcellularLocation>
        <location evidence="1">Membrane</location>
        <topology evidence="1">Multi-pass membrane protein</topology>
    </subcellularLocation>
</comment>
<dbReference type="EMBL" id="JAUJYN010000009">
    <property type="protein sequence ID" value="KAK1262840.1"/>
    <property type="molecule type" value="Genomic_DNA"/>
</dbReference>
<keyword evidence="10" id="KW-1185">Reference proteome</keyword>
<organism evidence="9 10">
    <name type="scientific">Acorus gramineus</name>
    <name type="common">Dwarf sweet flag</name>
    <dbReference type="NCBI Taxonomy" id="55184"/>
    <lineage>
        <taxon>Eukaryota</taxon>
        <taxon>Viridiplantae</taxon>
        <taxon>Streptophyta</taxon>
        <taxon>Embryophyta</taxon>
        <taxon>Tracheophyta</taxon>
        <taxon>Spermatophyta</taxon>
        <taxon>Magnoliopsida</taxon>
        <taxon>Liliopsida</taxon>
        <taxon>Acoraceae</taxon>
        <taxon>Acorus</taxon>
    </lineage>
</organism>
<evidence type="ECO:0000256" key="4">
    <source>
        <dbReference type="ARBA" id="ARBA00022976"/>
    </source>
</evidence>
<feature type="compositionally biased region" description="Pro residues" evidence="7">
    <location>
        <begin position="23"/>
        <end position="36"/>
    </location>
</feature>
<dbReference type="PANTHER" id="PTHR16318">
    <property type="entry name" value="GAMMA-SECRETASE SUBUNIT PEN-2"/>
    <property type="match status" value="1"/>
</dbReference>
<name>A0AAV9AFU1_ACOGR</name>
<evidence type="ECO:0000256" key="2">
    <source>
        <dbReference type="ARBA" id="ARBA00009607"/>
    </source>
</evidence>
<accession>A0AAV9AFU1</accession>
<feature type="transmembrane region" description="Helical" evidence="8">
    <location>
        <begin position="112"/>
        <end position="132"/>
    </location>
</feature>
<feature type="transmembrane region" description="Helical" evidence="8">
    <location>
        <begin position="72"/>
        <end position="92"/>
    </location>
</feature>
<evidence type="ECO:0000256" key="1">
    <source>
        <dbReference type="ARBA" id="ARBA00004141"/>
    </source>
</evidence>
<keyword evidence="3 8" id="KW-0812">Transmembrane</keyword>
<comment type="similarity">
    <text evidence="2">Belongs to the PEN-2 family.</text>
</comment>
<evidence type="ECO:0000256" key="7">
    <source>
        <dbReference type="SAM" id="MobiDB-lite"/>
    </source>
</evidence>
<evidence type="ECO:0000313" key="9">
    <source>
        <dbReference type="EMBL" id="KAK1262840.1"/>
    </source>
</evidence>
<keyword evidence="6 8" id="KW-0472">Membrane</keyword>
<reference evidence="9" key="2">
    <citation type="submission" date="2023-06" db="EMBL/GenBank/DDBJ databases">
        <authorList>
            <person name="Ma L."/>
            <person name="Liu K.-W."/>
            <person name="Li Z."/>
            <person name="Hsiao Y.-Y."/>
            <person name="Qi Y."/>
            <person name="Fu T."/>
            <person name="Tang G."/>
            <person name="Zhang D."/>
            <person name="Sun W.-H."/>
            <person name="Liu D.-K."/>
            <person name="Li Y."/>
            <person name="Chen G.-Z."/>
            <person name="Liu X.-D."/>
            <person name="Liao X.-Y."/>
            <person name="Jiang Y.-T."/>
            <person name="Yu X."/>
            <person name="Hao Y."/>
            <person name="Huang J."/>
            <person name="Zhao X.-W."/>
            <person name="Ke S."/>
            <person name="Chen Y.-Y."/>
            <person name="Wu W.-L."/>
            <person name="Hsu J.-L."/>
            <person name="Lin Y.-F."/>
            <person name="Huang M.-D."/>
            <person name="Li C.-Y."/>
            <person name="Huang L."/>
            <person name="Wang Z.-W."/>
            <person name="Zhao X."/>
            <person name="Zhong W.-Y."/>
            <person name="Peng D.-H."/>
            <person name="Ahmad S."/>
            <person name="Lan S."/>
            <person name="Zhang J.-S."/>
            <person name="Tsai W.-C."/>
            <person name="Van De Peer Y."/>
            <person name="Liu Z.-J."/>
        </authorList>
    </citation>
    <scope>NUCLEOTIDE SEQUENCE</scope>
    <source>
        <strain evidence="9">SCP</strain>
        <tissue evidence="9">Leaves</tissue>
    </source>
</reference>
<protein>
    <submittedName>
        <fullName evidence="9">Gamma-secretase subunit PEN-2</fullName>
    </submittedName>
</protein>
<comment type="caution">
    <text evidence="9">The sequence shown here is derived from an EMBL/GenBank/DDBJ whole genome shotgun (WGS) entry which is preliminary data.</text>
</comment>
<dbReference type="PANTHER" id="PTHR16318:SF0">
    <property type="entry name" value="GAMMA-SECRETASE SUBUNIT PEN-2"/>
    <property type="match status" value="1"/>
</dbReference>
<dbReference type="GO" id="GO:0070765">
    <property type="term" value="C:gamma-secretase complex"/>
    <property type="evidence" value="ECO:0007669"/>
    <property type="project" value="TreeGrafter"/>
</dbReference>
<dbReference type="GO" id="GO:0007219">
    <property type="term" value="P:Notch signaling pathway"/>
    <property type="evidence" value="ECO:0007669"/>
    <property type="project" value="UniProtKB-KW"/>
</dbReference>